<sequence>MDQIPYDEFSLFHENAEEWGLPYERDPFVRREATALPDGRSLSGLRWGEETPSLIMLHGGAQNAHTYDTVALAIERPLLTLDLPGHGHSDGGTQGKAMNPASMAEDVAHAIEAHSRPPVVLVGMSLGGLTSLHLAASRPDLISRVAFIDITPGVNGTKAQHITAFVNGPEGFESFDELLARTIEFNPTRSESSLRRGILHNALQLEDGTWVWRWARHRSNPTGAEGEIKSPPTEGLWDLLGSLTQPVMLVRGMDKGSVVDDDDEQEFRRRLPTARIEHVQGAGHSIQGDQPLVLATLIQEFAS</sequence>
<dbReference type="InterPro" id="IPR050228">
    <property type="entry name" value="Carboxylesterase_BioH"/>
</dbReference>
<dbReference type="EMBL" id="CAFBLT010000001">
    <property type="protein sequence ID" value="CAB4865568.1"/>
    <property type="molecule type" value="Genomic_DNA"/>
</dbReference>
<evidence type="ECO:0000313" key="2">
    <source>
        <dbReference type="EMBL" id="CAB4834580.1"/>
    </source>
</evidence>
<gene>
    <name evidence="2" type="ORF">UFOPK3164_01699</name>
    <name evidence="3" type="ORF">UFOPK3427_00466</name>
    <name evidence="4" type="ORF">UFOPK4112_00697</name>
</gene>
<dbReference type="AlphaFoldDB" id="A0A6J7QSN2"/>
<proteinExistence type="predicted"/>
<evidence type="ECO:0000259" key="1">
    <source>
        <dbReference type="Pfam" id="PF00561"/>
    </source>
</evidence>
<dbReference type="Pfam" id="PF00561">
    <property type="entry name" value="Abhydrolase_1"/>
    <property type="match status" value="1"/>
</dbReference>
<feature type="domain" description="AB hydrolase-1" evidence="1">
    <location>
        <begin position="52"/>
        <end position="289"/>
    </location>
</feature>
<dbReference type="InterPro" id="IPR000073">
    <property type="entry name" value="AB_hydrolase_1"/>
</dbReference>
<dbReference type="InterPro" id="IPR029058">
    <property type="entry name" value="AB_hydrolase_fold"/>
</dbReference>
<accession>A0A6J7QSN2</accession>
<dbReference type="EMBL" id="CAFABE010000133">
    <property type="protein sequence ID" value="CAB4834580.1"/>
    <property type="molecule type" value="Genomic_DNA"/>
</dbReference>
<name>A0A6J7QSN2_9ZZZZ</name>
<dbReference type="PANTHER" id="PTHR43194">
    <property type="entry name" value="HYDROLASE ALPHA/BETA FOLD FAMILY"/>
    <property type="match status" value="1"/>
</dbReference>
<reference evidence="4" key="1">
    <citation type="submission" date="2020-05" db="EMBL/GenBank/DDBJ databases">
        <authorList>
            <person name="Chiriac C."/>
            <person name="Salcher M."/>
            <person name="Ghai R."/>
            <person name="Kavagutti S V."/>
        </authorList>
    </citation>
    <scope>NUCLEOTIDE SEQUENCE</scope>
</reference>
<protein>
    <submittedName>
        <fullName evidence="4">Unannotated protein</fullName>
    </submittedName>
</protein>
<dbReference type="PANTHER" id="PTHR43194:SF2">
    <property type="entry name" value="PEROXISOMAL MEMBRANE PROTEIN LPX1"/>
    <property type="match status" value="1"/>
</dbReference>
<organism evidence="4">
    <name type="scientific">freshwater metagenome</name>
    <dbReference type="NCBI Taxonomy" id="449393"/>
    <lineage>
        <taxon>unclassified sequences</taxon>
        <taxon>metagenomes</taxon>
        <taxon>ecological metagenomes</taxon>
    </lineage>
</organism>
<dbReference type="PRINTS" id="PR00111">
    <property type="entry name" value="ABHYDROLASE"/>
</dbReference>
<dbReference type="Gene3D" id="3.40.50.1820">
    <property type="entry name" value="alpha/beta hydrolase"/>
    <property type="match status" value="1"/>
</dbReference>
<dbReference type="SUPFAM" id="SSF53474">
    <property type="entry name" value="alpha/beta-Hydrolases"/>
    <property type="match status" value="1"/>
</dbReference>
<dbReference type="EMBL" id="CAFBPM010000005">
    <property type="protein sequence ID" value="CAB5017452.1"/>
    <property type="molecule type" value="Genomic_DNA"/>
</dbReference>
<evidence type="ECO:0000313" key="4">
    <source>
        <dbReference type="EMBL" id="CAB5017452.1"/>
    </source>
</evidence>
<evidence type="ECO:0000313" key="3">
    <source>
        <dbReference type="EMBL" id="CAB4865568.1"/>
    </source>
</evidence>